<evidence type="ECO:0000313" key="2">
    <source>
        <dbReference type="Proteomes" id="UP001165186"/>
    </source>
</evidence>
<accession>A0ACB5S3G6</accession>
<name>A0ACB5S3G6_9PEZI</name>
<gene>
    <name evidence="1" type="primary">g11226</name>
    <name evidence="1" type="ORF">NpPPO83_00011226</name>
</gene>
<dbReference type="EMBL" id="BSXG01000035">
    <property type="protein sequence ID" value="GME27267.1"/>
    <property type="molecule type" value="Genomic_DNA"/>
</dbReference>
<comment type="caution">
    <text evidence="1">The sequence shown here is derived from an EMBL/GenBank/DDBJ whole genome shotgun (WGS) entry which is preliminary data.</text>
</comment>
<reference evidence="1" key="1">
    <citation type="submission" date="2024-09" db="EMBL/GenBank/DDBJ databases">
        <title>Draft Genome Sequences of Neofusicoccum parvum.</title>
        <authorList>
            <person name="Ashida A."/>
            <person name="Camagna M."/>
            <person name="Tanaka A."/>
            <person name="Takemoto D."/>
        </authorList>
    </citation>
    <scope>NUCLEOTIDE SEQUENCE</scope>
    <source>
        <strain evidence="1">PPO83</strain>
    </source>
</reference>
<dbReference type="Proteomes" id="UP001165186">
    <property type="component" value="Unassembled WGS sequence"/>
</dbReference>
<sequence>MTYHDIDIPLPAFIAIDWTGMTLALIPIVLRFWLRRRQLQPQPFTRNLSDALVVLSWLSGMVLICINTWKNSLRYHYRNHPASELYYSVPRSQSAHLLYVSWISLFFIYISLWSAKFALLAFYASLLRLQGRWARTMLWSATAFSALTFALHIALLTRWCSPMSANWDTRPGKLCSAVHDINSVTISTVANISTDLVILALPLFALASLRRERAGSVLGGRISGRMGKAELSGLAFVLLMAGLSVSAALARFVTLELVQSVPKANITHTIDVWALVEIVASLLAVCLPSLRAFVRRTREVAASKRGSKDSRELRSGGLSSGASGKSGSVGEDLGEGMGVVLDLSLLEDGWQERTLSAVNSQQTVSGEERRNDGFLAVKALEPAHTSSERLL</sequence>
<protein>
    <submittedName>
        <fullName evidence="1">Archaeal flagellin n-terminal-like domain-containing protein</fullName>
    </submittedName>
</protein>
<proteinExistence type="predicted"/>
<organism evidence="1 2">
    <name type="scientific">Neofusicoccum parvum</name>
    <dbReference type="NCBI Taxonomy" id="310453"/>
    <lineage>
        <taxon>Eukaryota</taxon>
        <taxon>Fungi</taxon>
        <taxon>Dikarya</taxon>
        <taxon>Ascomycota</taxon>
        <taxon>Pezizomycotina</taxon>
        <taxon>Dothideomycetes</taxon>
        <taxon>Dothideomycetes incertae sedis</taxon>
        <taxon>Botryosphaeriales</taxon>
        <taxon>Botryosphaeriaceae</taxon>
        <taxon>Neofusicoccum</taxon>
    </lineage>
</organism>
<keyword evidence="2" id="KW-1185">Reference proteome</keyword>
<evidence type="ECO:0000313" key="1">
    <source>
        <dbReference type="EMBL" id="GME27267.1"/>
    </source>
</evidence>